<dbReference type="Proteomes" id="UP001375240">
    <property type="component" value="Unassembled WGS sequence"/>
</dbReference>
<dbReference type="GO" id="GO:0016757">
    <property type="term" value="F:glycosyltransferase activity"/>
    <property type="evidence" value="ECO:0007669"/>
    <property type="project" value="InterPro"/>
</dbReference>
<dbReference type="EMBL" id="JAVHNQ010000013">
    <property type="protein sequence ID" value="KAK6334101.1"/>
    <property type="molecule type" value="Genomic_DNA"/>
</dbReference>
<evidence type="ECO:0000313" key="1">
    <source>
        <dbReference type="EMBL" id="KAK6334101.1"/>
    </source>
</evidence>
<accession>A0AAV9U548</accession>
<comment type="caution">
    <text evidence="1">The sequence shown here is derived from an EMBL/GenBank/DDBJ whole genome shotgun (WGS) entry which is preliminary data.</text>
</comment>
<proteinExistence type="predicted"/>
<sequence length="398" mass="45606">MVNKFEIPQEYSSKLRVVEPRDRRTDDEIIKALLNPKVVTSEKNLWAFWHSGVESMPDWCKRNVASWVRILGSTWAVRILDTVEGSPNHALKWVDPALLPEAFVEGKMDGPWIGPHSADLLRGAALYTYGGAWMDVGCVMIRPFDRIFWKQLEDPSTPHLIAVPWLFDTMMANHFIAARKGNPFIKAWHDLFVHFWRGRTNNNGIGHEPLIAFCETLGWSGYAKAGFVWDMKVDGFTLHQYAAQVLAWWRLCTIDGGGHDGEFDYADYAEKHILWIRGFKEMYGAQVVVGCEGQDLWDAFNTKLDADPKSEEYQRASKVVWGLLTNCCWQKVSHAKELTTRPDLGMIWTTKPGTDNAPGTFGELFRYGAEHFEQLRDEVLIKDWKKPDTVMHKGLFEP</sequence>
<dbReference type="Gene3D" id="3.90.550.20">
    <property type="match status" value="1"/>
</dbReference>
<name>A0AAV9U548_9PEZI</name>
<dbReference type="Pfam" id="PF05704">
    <property type="entry name" value="Caps_synth"/>
    <property type="match status" value="1"/>
</dbReference>
<evidence type="ECO:0000313" key="2">
    <source>
        <dbReference type="Proteomes" id="UP001375240"/>
    </source>
</evidence>
<protein>
    <recommendedName>
        <fullName evidence="3">Capsule polysaccharide biosynthesis protein</fullName>
    </recommendedName>
</protein>
<gene>
    <name evidence="1" type="ORF">TWF696_002603</name>
</gene>
<dbReference type="SUPFAM" id="SSF53448">
    <property type="entry name" value="Nucleotide-diphospho-sugar transferases"/>
    <property type="match status" value="1"/>
</dbReference>
<reference evidence="1 2" key="1">
    <citation type="submission" date="2019-10" db="EMBL/GenBank/DDBJ databases">
        <authorList>
            <person name="Palmer J.M."/>
        </authorList>
    </citation>
    <scope>NUCLEOTIDE SEQUENCE [LARGE SCALE GENOMIC DNA]</scope>
    <source>
        <strain evidence="1 2">TWF696</strain>
    </source>
</reference>
<dbReference type="InterPro" id="IPR029044">
    <property type="entry name" value="Nucleotide-diphossugar_trans"/>
</dbReference>
<dbReference type="InterPro" id="IPR008441">
    <property type="entry name" value="AfumC-like_glycosyl_Trfase"/>
</dbReference>
<keyword evidence="2" id="KW-1185">Reference proteome</keyword>
<organism evidence="1 2">
    <name type="scientific">Orbilia brochopaga</name>
    <dbReference type="NCBI Taxonomy" id="3140254"/>
    <lineage>
        <taxon>Eukaryota</taxon>
        <taxon>Fungi</taxon>
        <taxon>Dikarya</taxon>
        <taxon>Ascomycota</taxon>
        <taxon>Pezizomycotina</taxon>
        <taxon>Orbiliomycetes</taxon>
        <taxon>Orbiliales</taxon>
        <taxon>Orbiliaceae</taxon>
        <taxon>Orbilia</taxon>
    </lineage>
</organism>
<evidence type="ECO:0008006" key="3">
    <source>
        <dbReference type="Google" id="ProtNLM"/>
    </source>
</evidence>
<dbReference type="AlphaFoldDB" id="A0AAV9U548"/>